<evidence type="ECO:0000313" key="1">
    <source>
        <dbReference type="EMBL" id="KMT63874.1"/>
    </source>
</evidence>
<dbReference type="AlphaFoldDB" id="A0A0J8GRH1"/>
<dbReference type="EMBL" id="LAZL01000039">
    <property type="protein sequence ID" value="KMT63874.1"/>
    <property type="molecule type" value="Genomic_DNA"/>
</dbReference>
<evidence type="ECO:0000313" key="2">
    <source>
        <dbReference type="Proteomes" id="UP000037600"/>
    </source>
</evidence>
<sequence>MASGVLVRDSLETDGFIHASPKSQLDRVANKFYKDVEQAQILVVEKAKLTPELKWEPATGGLYPHIYGPMNMDAVVKIVPIAENESNEYAIDLSLL</sequence>
<protein>
    <recommendedName>
        <fullName evidence="3">Glutathione S-transferase</fullName>
    </recommendedName>
</protein>
<evidence type="ECO:0008006" key="3">
    <source>
        <dbReference type="Google" id="ProtNLM"/>
    </source>
</evidence>
<dbReference type="InterPro" id="IPR009297">
    <property type="entry name" value="DUF952"/>
</dbReference>
<comment type="caution">
    <text evidence="1">The sequence shown here is derived from an EMBL/GenBank/DDBJ whole genome shotgun (WGS) entry which is preliminary data.</text>
</comment>
<dbReference type="Pfam" id="PF06108">
    <property type="entry name" value="DUF952"/>
    <property type="match status" value="1"/>
</dbReference>
<gene>
    <name evidence="1" type="ORF">XM47_17395</name>
</gene>
<organism evidence="1 2">
    <name type="scientific">Catenovulum maritimum</name>
    <dbReference type="NCBI Taxonomy" id="1513271"/>
    <lineage>
        <taxon>Bacteria</taxon>
        <taxon>Pseudomonadati</taxon>
        <taxon>Pseudomonadota</taxon>
        <taxon>Gammaproteobacteria</taxon>
        <taxon>Alteromonadales</taxon>
        <taxon>Alteromonadaceae</taxon>
        <taxon>Catenovulum</taxon>
    </lineage>
</organism>
<dbReference type="SUPFAM" id="SSF56399">
    <property type="entry name" value="ADP-ribosylation"/>
    <property type="match status" value="1"/>
</dbReference>
<keyword evidence="2" id="KW-1185">Reference proteome</keyword>
<accession>A0A0J8GRH1</accession>
<proteinExistence type="predicted"/>
<name>A0A0J8GRH1_9ALTE</name>
<dbReference type="Proteomes" id="UP000037600">
    <property type="component" value="Unassembled WGS sequence"/>
</dbReference>
<reference evidence="1 2" key="1">
    <citation type="submission" date="2015-04" db="EMBL/GenBank/DDBJ databases">
        <title>Draft Genome Sequence of the Novel Agar-Digesting Marine Bacterium Q1.</title>
        <authorList>
            <person name="Li Y."/>
            <person name="Li D."/>
            <person name="Chen G."/>
            <person name="Du Z."/>
        </authorList>
    </citation>
    <scope>NUCLEOTIDE SEQUENCE [LARGE SCALE GENOMIC DNA]</scope>
    <source>
        <strain evidence="1 2">Q1</strain>
    </source>
</reference>
<dbReference type="PANTHER" id="PTHR34129:SF1">
    <property type="entry name" value="DUF952 DOMAIN-CONTAINING PROTEIN"/>
    <property type="match status" value="1"/>
</dbReference>
<dbReference type="Gene3D" id="3.20.170.20">
    <property type="entry name" value="Protein of unknown function DUF952"/>
    <property type="match status" value="1"/>
</dbReference>
<dbReference type="PANTHER" id="PTHR34129">
    <property type="entry name" value="BLR1139 PROTEIN"/>
    <property type="match status" value="1"/>
</dbReference>